<dbReference type="STRING" id="1441095.AM592_08350"/>
<dbReference type="PANTHER" id="PTHR13617:SF14">
    <property type="entry name" value="PROTEIN ABHD18"/>
    <property type="match status" value="1"/>
</dbReference>
<evidence type="ECO:0000313" key="1">
    <source>
        <dbReference type="EMBL" id="ALC81613.1"/>
    </source>
</evidence>
<evidence type="ECO:0000313" key="2">
    <source>
        <dbReference type="Proteomes" id="UP000067625"/>
    </source>
</evidence>
<dbReference type="Proteomes" id="UP000067625">
    <property type="component" value="Chromosome"/>
</dbReference>
<evidence type="ECO:0008006" key="3">
    <source>
        <dbReference type="Google" id="ProtNLM"/>
    </source>
</evidence>
<gene>
    <name evidence="1" type="ORF">AM592_08350</name>
</gene>
<dbReference type="AlphaFoldDB" id="A0A0M4FX62"/>
<sequence length="326" mass="38242">MIFSKIIDRCALHHLHKTRSEKFQYSPLSNWIPETMDRESFYNAYTTEISLNMDEVENDYAIGKFTFVSLVPSGDSANDHIEDELYITNNEFAPNIIFVHGWRMDSLDRIKKIFHSEMRDMRWNMYYFTLPYHFQRKPGQSLYSGEYMISADIYRTVQSIKQSVVDLRALIQWIKANKKGPVILIGVSLGGFITNLTATLETEIDALVSIFYANRLSYSIWNTIPGKYIREDLEHHGINYNDLIRYWRITEPSQAIPKIRKEKILLISAKHDQYVHLEDANHLWESWDRPARYIYNCGHAGIVLKRKKIASDTISFLQKNIGKDIE</sequence>
<dbReference type="SUPFAM" id="SSF53474">
    <property type="entry name" value="alpha/beta-Hydrolases"/>
    <property type="match status" value="1"/>
</dbReference>
<name>A0A0M4FX62_9BACI</name>
<protein>
    <recommendedName>
        <fullName evidence="3">Abhydrolase domain-containing 18</fullName>
    </recommendedName>
</protein>
<reference evidence="1 2" key="2">
    <citation type="journal article" date="2016" name="Int. J. Syst. Evol. Microbiol.">
        <title>Bacillus gobiensis sp. nov., isolated from a soil sample.</title>
        <authorList>
            <person name="Liu B."/>
            <person name="Liu G.H."/>
            <person name="Cetin S."/>
            <person name="Schumann P."/>
            <person name="Pan Z.Z."/>
            <person name="Chen Q.Q."/>
        </authorList>
    </citation>
    <scope>NUCLEOTIDE SEQUENCE [LARGE SCALE GENOMIC DNA]</scope>
    <source>
        <strain evidence="1 2">FJAT-4402</strain>
    </source>
</reference>
<dbReference type="InterPro" id="IPR029058">
    <property type="entry name" value="AB_hydrolase_fold"/>
</dbReference>
<dbReference type="EMBL" id="CP012600">
    <property type="protein sequence ID" value="ALC81613.1"/>
    <property type="molecule type" value="Genomic_DNA"/>
</dbReference>
<organism evidence="1 2">
    <name type="scientific">Bacillus gobiensis</name>
    <dbReference type="NCBI Taxonomy" id="1441095"/>
    <lineage>
        <taxon>Bacteria</taxon>
        <taxon>Bacillati</taxon>
        <taxon>Bacillota</taxon>
        <taxon>Bacilli</taxon>
        <taxon>Bacillales</taxon>
        <taxon>Bacillaceae</taxon>
        <taxon>Bacillus</taxon>
    </lineage>
</organism>
<dbReference type="Gene3D" id="3.40.50.1820">
    <property type="entry name" value="alpha/beta hydrolase"/>
    <property type="match status" value="1"/>
</dbReference>
<keyword evidence="2" id="KW-1185">Reference proteome</keyword>
<accession>A0A0M4FX62</accession>
<dbReference type="PATRIC" id="fig|1441095.3.peg.1832"/>
<proteinExistence type="predicted"/>
<dbReference type="PANTHER" id="PTHR13617">
    <property type="entry name" value="PROTEIN ABHD18"/>
    <property type="match status" value="1"/>
</dbReference>
<reference evidence="2" key="1">
    <citation type="submission" date="2015-08" db="EMBL/GenBank/DDBJ databases">
        <title>Genome sequencing project for genomic taxonomy and phylogenomics of Bacillus-like bacteria.</title>
        <authorList>
            <person name="Liu B."/>
            <person name="Wang J."/>
            <person name="Zhu Y."/>
            <person name="Liu G."/>
            <person name="Chen Q."/>
            <person name="Chen Z."/>
            <person name="Lan J."/>
            <person name="Che J."/>
            <person name="Ge C."/>
            <person name="Shi H."/>
            <person name="Pan Z."/>
            <person name="Liu X."/>
        </authorList>
    </citation>
    <scope>NUCLEOTIDE SEQUENCE [LARGE SCALE GENOMIC DNA]</scope>
    <source>
        <strain evidence="2">FJAT-4402</strain>
    </source>
</reference>